<evidence type="ECO:0000259" key="1">
    <source>
        <dbReference type="Pfam" id="PF07969"/>
    </source>
</evidence>
<dbReference type="InterPro" id="IPR013108">
    <property type="entry name" value="Amidohydro_3"/>
</dbReference>
<dbReference type="GO" id="GO:0016814">
    <property type="term" value="F:hydrolase activity, acting on carbon-nitrogen (but not peptide) bonds, in cyclic amidines"/>
    <property type="evidence" value="ECO:0007669"/>
    <property type="project" value="TreeGrafter"/>
</dbReference>
<dbReference type="AlphaFoldDB" id="W4QCP3"/>
<proteinExistence type="predicted"/>
<dbReference type="Proteomes" id="UP000018895">
    <property type="component" value="Unassembled WGS sequence"/>
</dbReference>
<dbReference type="RefSeq" id="WP_035341816.1">
    <property type="nucleotide sequence ID" value="NZ_BAUU01000007.1"/>
</dbReference>
<dbReference type="STRING" id="1236971.JCM9152_1212"/>
<dbReference type="InterPro" id="IPR052349">
    <property type="entry name" value="Metallo-hydrolase_Enzymes"/>
</dbReference>
<evidence type="ECO:0000313" key="3">
    <source>
        <dbReference type="Proteomes" id="UP000018895"/>
    </source>
</evidence>
<dbReference type="PANTHER" id="PTHR32027:SF9">
    <property type="entry name" value="BLL3847 PROTEIN"/>
    <property type="match status" value="1"/>
</dbReference>
<sequence>MSFVGWMNYHAHIDKGFLSPPFRYKDAPASTRAEWTREAKVLMTKNEIKEAAVKALTKMHQYGTVYVRTHVDVDPLFELRAIEALKEVQEEWKNRIVIDLIAFNQEGFDRYPETEVLLKEALNLGVQGIGGHTSMDQDGKQHIDKIIKLATNSDLDWIEFHTDETGRIDDFNLPYLAKVTTDEELGSKVTAIHCCSLANVEEKIAMETIEAVAHSGMTVTTCPTAIATRALTRVKDLANAGVKLQLGSDNLRDYFNPLGSGNMLQYGQLLAYILRFYEPTEMEKIIQWLSTVPEIARVNEQLQHLSYQPAYELKLPSELLAEAPTPTKLMEKMVR</sequence>
<name>W4QCP3_9BACI</name>
<dbReference type="OrthoDB" id="9815027at2"/>
<dbReference type="PANTHER" id="PTHR32027">
    <property type="entry name" value="CYTOSINE DEAMINASE"/>
    <property type="match status" value="1"/>
</dbReference>
<organism evidence="2 3">
    <name type="scientific">Halalkalibacter hemicellulosilyticusJCM 9152</name>
    <dbReference type="NCBI Taxonomy" id="1236971"/>
    <lineage>
        <taxon>Bacteria</taxon>
        <taxon>Bacillati</taxon>
        <taxon>Bacillota</taxon>
        <taxon>Bacilli</taxon>
        <taxon>Bacillales</taxon>
        <taxon>Bacillaceae</taxon>
        <taxon>Halalkalibacter</taxon>
    </lineage>
</organism>
<keyword evidence="3" id="KW-1185">Reference proteome</keyword>
<evidence type="ECO:0000313" key="2">
    <source>
        <dbReference type="EMBL" id="GAE29826.1"/>
    </source>
</evidence>
<dbReference type="SUPFAM" id="SSF51556">
    <property type="entry name" value="Metallo-dependent hydrolases"/>
    <property type="match status" value="1"/>
</dbReference>
<dbReference type="EMBL" id="BAUU01000007">
    <property type="protein sequence ID" value="GAE29826.1"/>
    <property type="molecule type" value="Genomic_DNA"/>
</dbReference>
<feature type="domain" description="Amidohydrolase 3" evidence="1">
    <location>
        <begin position="45"/>
        <end position="290"/>
    </location>
</feature>
<comment type="caution">
    <text evidence="2">The sequence shown here is derived from an EMBL/GenBank/DDBJ whole genome shotgun (WGS) entry which is preliminary data.</text>
</comment>
<dbReference type="Pfam" id="PF07969">
    <property type="entry name" value="Amidohydro_3"/>
    <property type="match status" value="1"/>
</dbReference>
<reference evidence="2" key="1">
    <citation type="journal article" date="2014" name="Genome Announc.">
        <title>Draft Genome Sequences of Three Alkaliphilic Bacillus Strains, Bacillus wakoensis JCM 9140T, Bacillus akibai JCM 9157T, and Bacillus hemicellulosilyticus JCM 9152T.</title>
        <authorList>
            <person name="Yuki M."/>
            <person name="Oshima K."/>
            <person name="Suda W."/>
            <person name="Oshida Y."/>
            <person name="Kitamura K."/>
            <person name="Iida T."/>
            <person name="Hattori M."/>
            <person name="Ohkuma M."/>
        </authorList>
    </citation>
    <scope>NUCLEOTIDE SEQUENCE [LARGE SCALE GENOMIC DNA]</scope>
    <source>
        <strain evidence="2">JCM 9152</strain>
    </source>
</reference>
<dbReference type="Gene3D" id="3.20.20.140">
    <property type="entry name" value="Metal-dependent hydrolases"/>
    <property type="match status" value="1"/>
</dbReference>
<dbReference type="InterPro" id="IPR032466">
    <property type="entry name" value="Metal_Hydrolase"/>
</dbReference>
<protein>
    <submittedName>
        <fullName evidence="2">Cytosine deaminase</fullName>
    </submittedName>
</protein>
<accession>W4QCP3</accession>
<gene>
    <name evidence="2" type="ORF">JCM9152_1212</name>
</gene>